<feature type="compositionally biased region" description="Basic residues" evidence="1">
    <location>
        <begin position="403"/>
        <end position="417"/>
    </location>
</feature>
<proteinExistence type="predicted"/>
<dbReference type="RefSeq" id="WP_095069402.1">
    <property type="nucleotide sequence ID" value="NZ_LT899436.1"/>
</dbReference>
<dbReference type="KEGG" id="tje:TJEJU_0666"/>
<dbReference type="OrthoDB" id="915634at2"/>
<accession>A0A238U5F7</accession>
<evidence type="ECO:0000313" key="4">
    <source>
        <dbReference type="Proteomes" id="UP000215214"/>
    </source>
</evidence>
<dbReference type="Proteomes" id="UP000215214">
    <property type="component" value="Chromosome TJEJU"/>
</dbReference>
<evidence type="ECO:0000256" key="1">
    <source>
        <dbReference type="SAM" id="MobiDB-lite"/>
    </source>
</evidence>
<dbReference type="InterPro" id="IPR005094">
    <property type="entry name" value="Endonuclease_MobA/VirD2"/>
</dbReference>
<evidence type="ECO:0000259" key="2">
    <source>
        <dbReference type="Pfam" id="PF03432"/>
    </source>
</evidence>
<dbReference type="Pfam" id="PF03432">
    <property type="entry name" value="Relaxase"/>
    <property type="match status" value="1"/>
</dbReference>
<keyword evidence="4" id="KW-1185">Reference proteome</keyword>
<protein>
    <submittedName>
        <fullName evidence="3">Relaxase/mobilization nuclease domain protein</fullName>
    </submittedName>
</protein>
<evidence type="ECO:0000313" key="3">
    <source>
        <dbReference type="EMBL" id="SNR14443.1"/>
    </source>
</evidence>
<gene>
    <name evidence="3" type="ORF">TJEJU_0666</name>
</gene>
<reference evidence="3 4" key="1">
    <citation type="submission" date="2017-07" db="EMBL/GenBank/DDBJ databases">
        <authorList>
            <person name="Sun Z.S."/>
            <person name="Albrecht U."/>
            <person name="Echele G."/>
            <person name="Lee C.C."/>
        </authorList>
    </citation>
    <scope>NUCLEOTIDE SEQUENCE [LARGE SCALE GENOMIC DNA]</scope>
    <source>
        <strain evidence="4">type strain: KCTC 22618</strain>
    </source>
</reference>
<name>A0A238U5F7_9FLAO</name>
<feature type="region of interest" description="Disordered" evidence="1">
    <location>
        <begin position="391"/>
        <end position="417"/>
    </location>
</feature>
<dbReference type="EMBL" id="LT899436">
    <property type="protein sequence ID" value="SNR14443.1"/>
    <property type="molecule type" value="Genomic_DNA"/>
</dbReference>
<dbReference type="NCBIfam" id="NF041325">
    <property type="entry name" value="Bacteroid_MobB"/>
    <property type="match status" value="1"/>
</dbReference>
<feature type="domain" description="MobA/VirD2-like nuclease" evidence="2">
    <location>
        <begin position="50"/>
        <end position="151"/>
    </location>
</feature>
<sequence length="417" mass="48046">MVAKIGRGNHLMGVLIYNHEKIEKDQGNIVHSHKMIHPSAGAFTIPLLERSFEPYLIANNRTEKPILHISLNPNPNDIVSDERFSELADNYMQEMGYGEQPYVVFKHTDTGRAHIHIVSVCVDEYGKRISDSFEKVRSMNVCRKLEKKFKLTSAIDSIEQKDVPLQKVDNKQDNVKRQITSVLRFANENYKFQTLGEYKALLSFFNITAQEVRGIIHGKEKRGLVYFATNDVGEKVSNPFKSSRFTLPVGLADLERKFKKSKTFIDTKKPQKQLRKLVRDGIQKYPDQDRFRKYLQDNKISMFVRKNDEGRIYGISFIDHTSKTVLNGSRLGKDLSANVFHRLWNEEKEITSTANAKKPITQHVEYVENELTAEAMPLFNAGVMESLGGLLPTDVPEENDMKKVKKKRKNRKDAKRR</sequence>
<dbReference type="AlphaFoldDB" id="A0A238U5F7"/>
<organism evidence="3 4">
    <name type="scientific">Tenacibaculum jejuense</name>
    <dbReference type="NCBI Taxonomy" id="584609"/>
    <lineage>
        <taxon>Bacteria</taxon>
        <taxon>Pseudomonadati</taxon>
        <taxon>Bacteroidota</taxon>
        <taxon>Flavobacteriia</taxon>
        <taxon>Flavobacteriales</taxon>
        <taxon>Flavobacteriaceae</taxon>
        <taxon>Tenacibaculum</taxon>
    </lineage>
</organism>